<reference evidence="9 10" key="1">
    <citation type="submission" date="2018-08" db="EMBL/GenBank/DDBJ databases">
        <title>A genome reference for cultivated species of the human gut microbiota.</title>
        <authorList>
            <person name="Zou Y."/>
            <person name="Xue W."/>
            <person name="Luo G."/>
        </authorList>
    </citation>
    <scope>NUCLEOTIDE SEQUENCE [LARGE SCALE GENOMIC DNA]</scope>
    <source>
        <strain evidence="9 10">AF24-29</strain>
    </source>
</reference>
<organism evidence="9 10">
    <name type="scientific">Holdemania filiformis</name>
    <dbReference type="NCBI Taxonomy" id="61171"/>
    <lineage>
        <taxon>Bacteria</taxon>
        <taxon>Bacillati</taxon>
        <taxon>Bacillota</taxon>
        <taxon>Erysipelotrichia</taxon>
        <taxon>Erysipelotrichales</taxon>
        <taxon>Erysipelotrichaceae</taxon>
        <taxon>Holdemania</taxon>
    </lineage>
</organism>
<dbReference type="Pfam" id="PF14602">
    <property type="entry name" value="Hexapep_2"/>
    <property type="match status" value="1"/>
</dbReference>
<gene>
    <name evidence="9" type="primary">dapD</name>
    <name evidence="9" type="ORF">DWY25_10660</name>
</gene>
<evidence type="ECO:0000256" key="3">
    <source>
        <dbReference type="ARBA" id="ARBA00022737"/>
    </source>
</evidence>
<dbReference type="GO" id="GO:0009089">
    <property type="term" value="P:lysine biosynthetic process via diaminopimelate"/>
    <property type="evidence" value="ECO:0007669"/>
    <property type="project" value="UniProtKB-UniRule"/>
</dbReference>
<evidence type="ECO:0000259" key="8">
    <source>
        <dbReference type="Pfam" id="PF08503"/>
    </source>
</evidence>
<dbReference type="GO" id="GO:0047200">
    <property type="term" value="F:tetrahydrodipicolinate N-acetyltransferase activity"/>
    <property type="evidence" value="ECO:0007669"/>
    <property type="project" value="UniProtKB-UniRule"/>
</dbReference>
<evidence type="ECO:0000313" key="9">
    <source>
        <dbReference type="EMBL" id="RGR73478.1"/>
    </source>
</evidence>
<dbReference type="Gene3D" id="2.160.10.10">
    <property type="entry name" value="Hexapeptide repeat proteins"/>
    <property type="match status" value="1"/>
</dbReference>
<evidence type="ECO:0000256" key="6">
    <source>
        <dbReference type="ARBA" id="ARBA00023315"/>
    </source>
</evidence>
<dbReference type="InterPro" id="IPR018357">
    <property type="entry name" value="Hexapep_transf_CS"/>
</dbReference>
<keyword evidence="4" id="KW-0220">Diaminopimelate biosynthesis</keyword>
<evidence type="ECO:0000256" key="5">
    <source>
        <dbReference type="ARBA" id="ARBA00023154"/>
    </source>
</evidence>
<dbReference type="Proteomes" id="UP000284178">
    <property type="component" value="Unassembled WGS sequence"/>
</dbReference>
<dbReference type="RefSeq" id="WP_117895236.1">
    <property type="nucleotide sequence ID" value="NZ_CABJCV010000012.1"/>
</dbReference>
<keyword evidence="5" id="KW-0457">Lysine biosynthesis</keyword>
<dbReference type="PANTHER" id="PTHR43300">
    <property type="entry name" value="ACETYLTRANSFERASE"/>
    <property type="match status" value="1"/>
</dbReference>
<dbReference type="PANTHER" id="PTHR43300:SF10">
    <property type="entry name" value="2,3,4,5-TETRAHYDROPYRIDINE-2,6-DICARBOXYLATE N-ACETYLTRANSFERASE"/>
    <property type="match status" value="1"/>
</dbReference>
<protein>
    <recommendedName>
        <fullName evidence="7">2,3,4,5-tetrahydropyridine-2,6-dicarboxylate N-acetyltransferase</fullName>
        <ecNumber evidence="7">2.3.1.89</ecNumber>
    </recommendedName>
</protein>
<dbReference type="EC" id="2.3.1.89" evidence="7"/>
<dbReference type="InterPro" id="IPR013710">
    <property type="entry name" value="DapH_N"/>
</dbReference>
<evidence type="ECO:0000256" key="4">
    <source>
        <dbReference type="ARBA" id="ARBA00022915"/>
    </source>
</evidence>
<dbReference type="NCBIfam" id="TIGR03532">
    <property type="entry name" value="DapD_Ac"/>
    <property type="match status" value="1"/>
</dbReference>
<keyword evidence="3" id="KW-0677">Repeat</keyword>
<dbReference type="InterPro" id="IPR011004">
    <property type="entry name" value="Trimer_LpxA-like_sf"/>
</dbReference>
<dbReference type="AlphaFoldDB" id="A0A412FZ94"/>
<proteinExistence type="predicted"/>
<sequence>MKTEELIQKLHDHPRSTEVLLMFNEDSPTHWTDAAVYGQTFKLVIGEWDSLRPQLQAQKDRLRDVRLVCPQRQSAWPLLAIQDLPCRIEPGAWIRDAVEIGKNAVILTGAVINVGAQIGAETMVDMNAVVGARAEIGQRCHIGAGAVVAGVLEPASAEPVVIEDDVLIGANAVILEGVRIGKSAVIAAGAVVTEDVPPGWLAAGVPARLIKRKDEQTRKKTEIVEKLRDSSR</sequence>
<evidence type="ECO:0000256" key="1">
    <source>
        <dbReference type="ARBA" id="ARBA00022605"/>
    </source>
</evidence>
<accession>A0A412FZ94</accession>
<dbReference type="EMBL" id="QRUP01000012">
    <property type="protein sequence ID" value="RGR73478.1"/>
    <property type="molecule type" value="Genomic_DNA"/>
</dbReference>
<keyword evidence="1" id="KW-0028">Amino-acid biosynthesis</keyword>
<dbReference type="Gene3D" id="3.30.70.250">
    <property type="entry name" value="Malonyl-CoA ACP transacylase, ACP-binding"/>
    <property type="match status" value="1"/>
</dbReference>
<feature type="domain" description="2,3,4,5-tetrahydropyridine-2,6-dicarboxylate N-acetyltransferase N-terminal" evidence="8">
    <location>
        <begin position="1"/>
        <end position="79"/>
    </location>
</feature>
<dbReference type="Pfam" id="PF08503">
    <property type="entry name" value="DapH_N"/>
    <property type="match status" value="1"/>
</dbReference>
<evidence type="ECO:0000313" key="10">
    <source>
        <dbReference type="Proteomes" id="UP000284178"/>
    </source>
</evidence>
<dbReference type="CDD" id="cd03350">
    <property type="entry name" value="LbH_THP_succinylT"/>
    <property type="match status" value="1"/>
</dbReference>
<keyword evidence="6" id="KW-0012">Acyltransferase</keyword>
<dbReference type="Pfam" id="PF00132">
    <property type="entry name" value="Hexapep"/>
    <property type="match status" value="1"/>
</dbReference>
<evidence type="ECO:0000256" key="7">
    <source>
        <dbReference type="NCBIfam" id="TIGR03532"/>
    </source>
</evidence>
<name>A0A412FZ94_9FIRM</name>
<dbReference type="GO" id="GO:0019877">
    <property type="term" value="P:diaminopimelate biosynthetic process"/>
    <property type="evidence" value="ECO:0007669"/>
    <property type="project" value="UniProtKB-KW"/>
</dbReference>
<dbReference type="GeneID" id="83015858"/>
<dbReference type="PROSITE" id="PS00101">
    <property type="entry name" value="HEXAPEP_TRANSFERASES"/>
    <property type="match status" value="1"/>
</dbReference>
<dbReference type="InterPro" id="IPR001451">
    <property type="entry name" value="Hexapep"/>
</dbReference>
<dbReference type="SUPFAM" id="SSF51161">
    <property type="entry name" value="Trimeric LpxA-like enzymes"/>
    <property type="match status" value="1"/>
</dbReference>
<comment type="caution">
    <text evidence="9">The sequence shown here is derived from an EMBL/GenBank/DDBJ whole genome shotgun (WGS) entry which is preliminary data.</text>
</comment>
<keyword evidence="10" id="KW-1185">Reference proteome</keyword>
<dbReference type="InterPro" id="IPR050179">
    <property type="entry name" value="Trans_hexapeptide_repeat"/>
</dbReference>
<evidence type="ECO:0000256" key="2">
    <source>
        <dbReference type="ARBA" id="ARBA00022679"/>
    </source>
</evidence>
<dbReference type="InterPro" id="IPR019873">
    <property type="entry name" value="DapH"/>
</dbReference>
<keyword evidence="2 9" id="KW-0808">Transferase</keyword>